<evidence type="ECO:0000256" key="15">
    <source>
        <dbReference type="RuleBase" id="RU003357"/>
    </source>
</evidence>
<evidence type="ECO:0000313" key="19">
    <source>
        <dbReference type="Proteomes" id="UP001203284"/>
    </source>
</evidence>
<evidence type="ECO:0000256" key="16">
    <source>
        <dbReference type="SAM" id="SignalP"/>
    </source>
</evidence>
<evidence type="ECO:0000256" key="3">
    <source>
        <dbReference type="ARBA" id="ARBA00022448"/>
    </source>
</evidence>
<dbReference type="InterPro" id="IPR010105">
    <property type="entry name" value="TonB_sidphr_rcpt"/>
</dbReference>
<evidence type="ECO:0000256" key="1">
    <source>
        <dbReference type="ARBA" id="ARBA00004571"/>
    </source>
</evidence>
<dbReference type="InterPro" id="IPR011662">
    <property type="entry name" value="Secretin/TonB_short_N"/>
</dbReference>
<comment type="caution">
    <text evidence="18">The sequence shown here is derived from an EMBL/GenBank/DDBJ whole genome shotgun (WGS) entry which is preliminary data.</text>
</comment>
<dbReference type="InterPro" id="IPR036942">
    <property type="entry name" value="Beta-barrel_TonB_sf"/>
</dbReference>
<accession>A0ABT0DAH2</accession>
<keyword evidence="7 16" id="KW-0732">Signal</keyword>
<dbReference type="PANTHER" id="PTHR32552:SF68">
    <property type="entry name" value="FERRICHROME OUTER MEMBRANE TRANSPORTER_PHAGE RECEPTOR"/>
    <property type="match status" value="1"/>
</dbReference>
<dbReference type="Pfam" id="PF07660">
    <property type="entry name" value="STN"/>
    <property type="match status" value="1"/>
</dbReference>
<keyword evidence="5" id="KW-0410">Iron transport</keyword>
<dbReference type="RefSeq" id="WP_247028500.1">
    <property type="nucleotide sequence ID" value="NZ_JALKCH010000005.1"/>
</dbReference>
<dbReference type="InterPro" id="IPR037066">
    <property type="entry name" value="Plug_dom_sf"/>
</dbReference>
<evidence type="ECO:0000256" key="6">
    <source>
        <dbReference type="ARBA" id="ARBA00022692"/>
    </source>
</evidence>
<keyword evidence="10 15" id="KW-0798">TonB box</keyword>
<keyword evidence="13 14" id="KW-0998">Cell outer membrane</keyword>
<proteinExistence type="inferred from homology"/>
<dbReference type="PANTHER" id="PTHR32552">
    <property type="entry name" value="FERRICHROME IRON RECEPTOR-RELATED"/>
    <property type="match status" value="1"/>
</dbReference>
<keyword evidence="4 14" id="KW-1134">Transmembrane beta strand</keyword>
<dbReference type="InterPro" id="IPR012910">
    <property type="entry name" value="Plug_dom"/>
</dbReference>
<keyword evidence="8" id="KW-0408">Iron</keyword>
<evidence type="ECO:0000313" key="18">
    <source>
        <dbReference type="EMBL" id="MCK0196963.1"/>
    </source>
</evidence>
<evidence type="ECO:0000256" key="9">
    <source>
        <dbReference type="ARBA" id="ARBA00023065"/>
    </source>
</evidence>
<protein>
    <submittedName>
        <fullName evidence="18">TonB-dependent siderophore receptor</fullName>
    </submittedName>
</protein>
<dbReference type="Pfam" id="PF00593">
    <property type="entry name" value="TonB_dep_Rec_b-barrel"/>
    <property type="match status" value="1"/>
</dbReference>
<keyword evidence="11 14" id="KW-0472">Membrane</keyword>
<dbReference type="PROSITE" id="PS52016">
    <property type="entry name" value="TONB_DEPENDENT_REC_3"/>
    <property type="match status" value="1"/>
</dbReference>
<name>A0ABT0DAH2_9HYPH</name>
<evidence type="ECO:0000256" key="2">
    <source>
        <dbReference type="ARBA" id="ARBA00009810"/>
    </source>
</evidence>
<organism evidence="18 19">
    <name type="scientific">Ancylobacter crimeensis</name>
    <dbReference type="NCBI Taxonomy" id="2579147"/>
    <lineage>
        <taxon>Bacteria</taxon>
        <taxon>Pseudomonadati</taxon>
        <taxon>Pseudomonadota</taxon>
        <taxon>Alphaproteobacteria</taxon>
        <taxon>Hyphomicrobiales</taxon>
        <taxon>Xanthobacteraceae</taxon>
        <taxon>Ancylobacter</taxon>
    </lineage>
</organism>
<keyword evidence="3 14" id="KW-0813">Transport</keyword>
<dbReference type="Proteomes" id="UP001203284">
    <property type="component" value="Unassembled WGS sequence"/>
</dbReference>
<dbReference type="Gene3D" id="2.40.170.20">
    <property type="entry name" value="TonB-dependent receptor, beta-barrel domain"/>
    <property type="match status" value="1"/>
</dbReference>
<comment type="subcellular location">
    <subcellularLocation>
        <location evidence="1 14">Cell outer membrane</location>
        <topology evidence="1 14">Multi-pass membrane protein</topology>
    </subcellularLocation>
</comment>
<evidence type="ECO:0000256" key="7">
    <source>
        <dbReference type="ARBA" id="ARBA00022729"/>
    </source>
</evidence>
<dbReference type="InterPro" id="IPR039426">
    <property type="entry name" value="TonB-dep_rcpt-like"/>
</dbReference>
<dbReference type="InterPro" id="IPR000531">
    <property type="entry name" value="Beta-barrel_TonB"/>
</dbReference>
<evidence type="ECO:0000256" key="4">
    <source>
        <dbReference type="ARBA" id="ARBA00022452"/>
    </source>
</evidence>
<reference evidence="18 19" key="1">
    <citation type="submission" date="2022-04" db="EMBL/GenBank/DDBJ databases">
        <authorList>
            <person name="Grouzdev D.S."/>
            <person name="Pantiukh K.S."/>
            <person name="Krutkina M.S."/>
        </authorList>
    </citation>
    <scope>NUCLEOTIDE SEQUENCE [LARGE SCALE GENOMIC DNA]</scope>
    <source>
        <strain evidence="18 19">6x-1</strain>
    </source>
</reference>
<dbReference type="Gene3D" id="2.170.130.10">
    <property type="entry name" value="TonB-dependent receptor, plug domain"/>
    <property type="match status" value="1"/>
</dbReference>
<feature type="chain" id="PRO_5046078035" evidence="16">
    <location>
        <begin position="37"/>
        <end position="872"/>
    </location>
</feature>
<evidence type="ECO:0000256" key="13">
    <source>
        <dbReference type="ARBA" id="ARBA00023237"/>
    </source>
</evidence>
<sequence length="872" mass="94466">MAFLSMRGHRQGRMRGWSIVAATSAALLGSTLLTQAQTAAVPARSIEVISYDIPAQPLTSALTAFAIHSGLKLAYSAPLTQGRTAPALRGSFTQSEALGRLLAGSGLSYRFTSANAVSIYNPATTAADPSGGAAGEMLDTIAVQGERADGPVDGYVATRSETGSKVDVPLIATPQSISVVTRDQFQDQAATTVSEALRYTAGIVTGQAGLQSRRFDPIFMRGFGGYSADASYVSYIDGLRWNFPARTAVQFDPFLLERVEVFKGPSSVLYGQATPGGFVNLVSKRPSDVAQGEVFIRGGNNKYIEGGFDLSGPVDAEGKLLYRMIGLGRSADTQVDFQQDQRILLAPSFTWRPNTDTSLTVQFVYQHDPETSEASFVPVLGSVLPTPNGKLKNTLFTGEPAWSKFERTQAWASYQFEHRFNEVVTVRQNVLYGQLKDDFRGVDLSATTAANFLHADQRTADRLAVWAKHNDDQTFSIDNQIEFKYNIGPVANTTLVGLDYQYMDAPWTYGWGSAPSLDLFNPVYGTAAINPVMRVNFQESLNQTGLYAQNIAELGNWRLWLGGREDWARTQQERSLISTGTVLSDAKTSSDAFTGRAGLVYLFDSGLAPYFSYSESFQPQAGTTIDGSAFKPTTGQQYEVGLKYQPQGYNAFFTVSLFDITKQNVSTVDPTNPLYATQTGEITSRGVEFEAKASLGNGFNLTLAYAYTDAEVSKSNTTYDIYGDIGGGETGVVGTASQLGKTPVGVARNTASAWLDYKVPEASPFGGFSIGGGVRYIGSTYGTDSNIWGTDPNVGLVAPQYSYTAAKVPSYTLFDMVVGYDFGVKNPKLKGLSLDVNAKNLFDKSYVASCNPYYTCYYGEGRTVLATLRYKW</sequence>
<evidence type="ECO:0000256" key="12">
    <source>
        <dbReference type="ARBA" id="ARBA00023170"/>
    </source>
</evidence>
<dbReference type="SUPFAM" id="SSF56935">
    <property type="entry name" value="Porins"/>
    <property type="match status" value="1"/>
</dbReference>
<evidence type="ECO:0000256" key="10">
    <source>
        <dbReference type="ARBA" id="ARBA00023077"/>
    </source>
</evidence>
<dbReference type="Gene3D" id="3.55.50.30">
    <property type="match status" value="1"/>
</dbReference>
<evidence type="ECO:0000256" key="14">
    <source>
        <dbReference type="PROSITE-ProRule" id="PRU01360"/>
    </source>
</evidence>
<evidence type="ECO:0000256" key="5">
    <source>
        <dbReference type="ARBA" id="ARBA00022496"/>
    </source>
</evidence>
<evidence type="ECO:0000259" key="17">
    <source>
        <dbReference type="SMART" id="SM00965"/>
    </source>
</evidence>
<evidence type="ECO:0000256" key="8">
    <source>
        <dbReference type="ARBA" id="ARBA00023004"/>
    </source>
</evidence>
<evidence type="ECO:0000256" key="11">
    <source>
        <dbReference type="ARBA" id="ARBA00023136"/>
    </source>
</evidence>
<dbReference type="EMBL" id="JALKCH010000005">
    <property type="protein sequence ID" value="MCK0196963.1"/>
    <property type="molecule type" value="Genomic_DNA"/>
</dbReference>
<gene>
    <name evidence="18" type="ORF">MWN34_08555</name>
</gene>
<dbReference type="CDD" id="cd01347">
    <property type="entry name" value="ligand_gated_channel"/>
    <property type="match status" value="1"/>
</dbReference>
<feature type="domain" description="Secretin/TonB short N-terminal" evidence="17">
    <location>
        <begin position="71"/>
        <end position="122"/>
    </location>
</feature>
<dbReference type="Pfam" id="PF07715">
    <property type="entry name" value="Plug"/>
    <property type="match status" value="1"/>
</dbReference>
<keyword evidence="9" id="KW-0406">Ion transport</keyword>
<keyword evidence="19" id="KW-1185">Reference proteome</keyword>
<feature type="signal peptide" evidence="16">
    <location>
        <begin position="1"/>
        <end position="36"/>
    </location>
</feature>
<comment type="similarity">
    <text evidence="2 14 15">Belongs to the TonB-dependent receptor family.</text>
</comment>
<keyword evidence="12 18" id="KW-0675">Receptor</keyword>
<dbReference type="SMART" id="SM00965">
    <property type="entry name" value="STN"/>
    <property type="match status" value="1"/>
</dbReference>
<keyword evidence="6 14" id="KW-0812">Transmembrane</keyword>
<dbReference type="NCBIfam" id="TIGR01783">
    <property type="entry name" value="TonB-siderophor"/>
    <property type="match status" value="1"/>
</dbReference>